<reference evidence="1 2" key="1">
    <citation type="submission" date="2024-04" db="EMBL/GenBank/DDBJ databases">
        <authorList>
            <person name="Waldvogel A.-M."/>
            <person name="Schoenle A."/>
        </authorList>
    </citation>
    <scope>NUCLEOTIDE SEQUENCE [LARGE SCALE GENOMIC DNA]</scope>
</reference>
<protein>
    <submittedName>
        <fullName evidence="1">Uncharacterized protein</fullName>
    </submittedName>
</protein>
<sequence>MRDESKSFLRTCLDMQPRENHVGGMKMGVLIIVEDDVGTVDSIPNARFFTVVLEEQIVIDEVSDLPTAVALLFGLVYALNMAYPKELKYTFETIQKLFMCLDKKSLF</sequence>
<keyword evidence="2" id="KW-1185">Reference proteome</keyword>
<dbReference type="AlphaFoldDB" id="A0AAV2L0A9"/>
<name>A0AAV2L0A9_KNICA</name>
<dbReference type="PANTHER" id="PTHR31025">
    <property type="entry name" value="SI:CH211-196P9.1-RELATED"/>
    <property type="match status" value="1"/>
</dbReference>
<gene>
    <name evidence="1" type="ORF">KC01_LOCUS23743</name>
</gene>
<dbReference type="PANTHER" id="PTHR31025:SF27">
    <property type="entry name" value="SI:CH211-193K19.2-RELATED"/>
    <property type="match status" value="1"/>
</dbReference>
<organism evidence="1 2">
    <name type="scientific">Knipowitschia caucasica</name>
    <name type="common">Caucasian dwarf goby</name>
    <name type="synonym">Pomatoschistus caucasicus</name>
    <dbReference type="NCBI Taxonomy" id="637954"/>
    <lineage>
        <taxon>Eukaryota</taxon>
        <taxon>Metazoa</taxon>
        <taxon>Chordata</taxon>
        <taxon>Craniata</taxon>
        <taxon>Vertebrata</taxon>
        <taxon>Euteleostomi</taxon>
        <taxon>Actinopterygii</taxon>
        <taxon>Neopterygii</taxon>
        <taxon>Teleostei</taxon>
        <taxon>Neoteleostei</taxon>
        <taxon>Acanthomorphata</taxon>
        <taxon>Gobiaria</taxon>
        <taxon>Gobiiformes</taxon>
        <taxon>Gobioidei</taxon>
        <taxon>Gobiidae</taxon>
        <taxon>Gobiinae</taxon>
        <taxon>Knipowitschia</taxon>
    </lineage>
</organism>
<accession>A0AAV2L0A9</accession>
<dbReference type="Proteomes" id="UP001497482">
    <property type="component" value="Chromosome 20"/>
</dbReference>
<dbReference type="EMBL" id="OZ035842">
    <property type="protein sequence ID" value="CAL1594816.1"/>
    <property type="molecule type" value="Genomic_DNA"/>
</dbReference>
<evidence type="ECO:0000313" key="2">
    <source>
        <dbReference type="Proteomes" id="UP001497482"/>
    </source>
</evidence>
<evidence type="ECO:0000313" key="1">
    <source>
        <dbReference type="EMBL" id="CAL1594816.1"/>
    </source>
</evidence>
<proteinExistence type="predicted"/>